<reference evidence="4" key="1">
    <citation type="submission" date="2021-06" db="EMBL/GenBank/DDBJ databases">
        <authorList>
            <person name="Hodson N. C."/>
            <person name="Mongue J. A."/>
            <person name="Jaron S. K."/>
        </authorList>
    </citation>
    <scope>NUCLEOTIDE SEQUENCE</scope>
</reference>
<dbReference type="InterPro" id="IPR001202">
    <property type="entry name" value="WW_dom"/>
</dbReference>
<dbReference type="InterPro" id="IPR050851">
    <property type="entry name" value="mRNA_Cap_2O-Ribose_MeTrfase"/>
</dbReference>
<gene>
    <name evidence="4" type="ORF">AFUS01_LOCUS8744</name>
</gene>
<comment type="catalytic activity">
    <reaction evidence="2">
        <text>a 5'-end (N(7)-methyl 5'-triphosphoguanosine)-ribonucleoside in mRNA + S-adenosyl-L-methionine = a 5'-end (N(7)-methyl 5'-triphosphoguanosine)-(2'-O-methyl-ribonucleoside) in mRNA + S-adenosyl-L-homocysteine + H(+)</text>
        <dbReference type="Rhea" id="RHEA:67020"/>
        <dbReference type="Rhea" id="RHEA-COMP:17167"/>
        <dbReference type="Rhea" id="RHEA-COMP:17168"/>
        <dbReference type="ChEBI" id="CHEBI:15378"/>
        <dbReference type="ChEBI" id="CHEBI:57856"/>
        <dbReference type="ChEBI" id="CHEBI:59789"/>
        <dbReference type="ChEBI" id="CHEBI:156461"/>
        <dbReference type="ChEBI" id="CHEBI:167609"/>
        <dbReference type="EC" id="2.1.1.57"/>
    </reaction>
</comment>
<keyword evidence="2" id="KW-0539">Nucleus</keyword>
<keyword evidence="2" id="KW-0506">mRNA capping</keyword>
<comment type="caution">
    <text evidence="4">The sequence shown here is derived from an EMBL/GenBank/DDBJ whole genome shotgun (WGS) entry which is preliminary data.</text>
</comment>
<evidence type="ECO:0000313" key="5">
    <source>
        <dbReference type="Proteomes" id="UP000708208"/>
    </source>
</evidence>
<name>A0A8J2NSB4_9HEXA</name>
<dbReference type="EC" id="2.1.1.57" evidence="2"/>
<keyword evidence="5" id="KW-1185">Reference proteome</keyword>
<keyword evidence="1 2" id="KW-0507">mRNA processing</keyword>
<comment type="subcellular location">
    <subcellularLocation>
        <location evidence="2">Nucleus</location>
    </subcellularLocation>
</comment>
<keyword evidence="2" id="KW-0949">S-adenosyl-L-methionine</keyword>
<organism evidence="4 5">
    <name type="scientific">Allacma fusca</name>
    <dbReference type="NCBI Taxonomy" id="39272"/>
    <lineage>
        <taxon>Eukaryota</taxon>
        <taxon>Metazoa</taxon>
        <taxon>Ecdysozoa</taxon>
        <taxon>Arthropoda</taxon>
        <taxon>Hexapoda</taxon>
        <taxon>Collembola</taxon>
        <taxon>Symphypleona</taxon>
        <taxon>Sminthuridae</taxon>
        <taxon>Allacma</taxon>
    </lineage>
</organism>
<dbReference type="AlphaFoldDB" id="A0A8J2NSB4"/>
<proteinExistence type="predicted"/>
<dbReference type="EMBL" id="CAJVCH010061260">
    <property type="protein sequence ID" value="CAG7719418.1"/>
    <property type="molecule type" value="Genomic_DNA"/>
</dbReference>
<keyword evidence="2" id="KW-0808">Transferase</keyword>
<comment type="function">
    <text evidence="2">S-adenosyl-L-methionine-dependent methyltransferase that mediates RNA cap1 2'-O-ribose methylation to the 5'-cap structure of RNAs. Methylates the ribose of the first nucleotide of a m(7)GpppG-capped mRNA to produce m(7)GpppNmp (cap1).</text>
</comment>
<evidence type="ECO:0000259" key="3">
    <source>
        <dbReference type="PROSITE" id="PS51613"/>
    </source>
</evidence>
<dbReference type="GO" id="GO:0004483">
    <property type="term" value="F:methyltransferase cap1 activity"/>
    <property type="evidence" value="ECO:0007669"/>
    <property type="project" value="UniProtKB-UniRule"/>
</dbReference>
<dbReference type="SMART" id="SM00456">
    <property type="entry name" value="WW"/>
    <property type="match status" value="1"/>
</dbReference>
<keyword evidence="2" id="KW-0489">Methyltransferase</keyword>
<feature type="non-terminal residue" evidence="4">
    <location>
        <position position="1"/>
    </location>
</feature>
<dbReference type="GO" id="GO:0003676">
    <property type="term" value="F:nucleic acid binding"/>
    <property type="evidence" value="ECO:0007669"/>
    <property type="project" value="UniProtKB-UniRule"/>
</dbReference>
<dbReference type="GO" id="GO:0016556">
    <property type="term" value="P:mRNA modification"/>
    <property type="evidence" value="ECO:0007669"/>
    <property type="project" value="UniProtKB-UniRule"/>
</dbReference>
<dbReference type="Proteomes" id="UP000708208">
    <property type="component" value="Unassembled WGS sequence"/>
</dbReference>
<dbReference type="InterPro" id="IPR025816">
    <property type="entry name" value="RrmJ-type_MeTrfase"/>
</dbReference>
<dbReference type="Pfam" id="PF01728">
    <property type="entry name" value="FtsJ"/>
    <property type="match status" value="1"/>
</dbReference>
<protein>
    <recommendedName>
        <fullName evidence="2">Cap-specific mRNA (nucleoside-2'-O-)-methyltransferase 1</fullName>
        <ecNumber evidence="2">2.1.1.57</ecNumber>
    </recommendedName>
    <alternativeName>
        <fullName evidence="2">Cap1 2'O-ribose methyltransferase 1</fullName>
    </alternativeName>
</protein>
<dbReference type="OrthoDB" id="10251234at2759"/>
<feature type="non-terminal residue" evidence="4">
    <location>
        <position position="565"/>
    </location>
</feature>
<dbReference type="PROSITE" id="PS51613">
    <property type="entry name" value="SAM_MT_RRMJ"/>
    <property type="match status" value="1"/>
</dbReference>
<dbReference type="PANTHER" id="PTHR16121">
    <property type="entry name" value="CAP-SPECIFIC MRNA (NUCLEOSIDE-2'-O-)-METHYLTRANSFERASE 1-RELATED"/>
    <property type="match status" value="1"/>
</dbReference>
<evidence type="ECO:0000256" key="1">
    <source>
        <dbReference type="ARBA" id="ARBA00022664"/>
    </source>
</evidence>
<dbReference type="GO" id="GO:0005737">
    <property type="term" value="C:cytoplasm"/>
    <property type="evidence" value="ECO:0007669"/>
    <property type="project" value="TreeGrafter"/>
</dbReference>
<dbReference type="GO" id="GO:0006370">
    <property type="term" value="P:7-methylguanosine mRNA capping"/>
    <property type="evidence" value="ECO:0007669"/>
    <property type="project" value="UniProtKB-UniRule"/>
</dbReference>
<evidence type="ECO:0000256" key="2">
    <source>
        <dbReference type="RuleBase" id="RU368012"/>
    </source>
</evidence>
<evidence type="ECO:0000313" key="4">
    <source>
        <dbReference type="EMBL" id="CAG7719418.1"/>
    </source>
</evidence>
<dbReference type="GO" id="GO:0032259">
    <property type="term" value="P:methylation"/>
    <property type="evidence" value="ECO:0007669"/>
    <property type="project" value="UniProtKB-KW"/>
</dbReference>
<dbReference type="InterPro" id="IPR002877">
    <property type="entry name" value="RNA_MeTrfase_FtsJ_dom"/>
</dbReference>
<sequence length="565" mass="65586">YILYRRGIECKGFGITLRNTELDFNLQEIKAGPVECFEPYYGQSNNGNVYDPCNLKSFTNLVLKSTDNLGVQLALADGGIEVDGQELIQEMLCKQLYLSQFLIALTVLREKGTFVCKLFDTNSLFSVGLIYLMHLCFEKMTIYKPRMSRPQNSERYMICMHKRNGVEPVVKYFNECHQLMWEWSTKKESYLQEFDIHELVPIEILQKNSESGFCGKMHGFNTRMARHQVIALKELRRFVENPVLKDERQEKMRIICHEEWKIPLTDDRRLAYKNNAKHFSELTEETFSRLWIGASIGIDDLREQSLTSSELDSVFKSPFDWRVVVVQGNATNFKESRGFYMSQGGGDIFRYNFVRREWEEPAISIELPKDTLVFGECVVEFSGYGSHQKRSRVFHLIDGLVINGKDVRHLHYIARHEILTKLAKSVNKSSRTNLSLIRAKHIVRMENIADVLDKCQKRELRGENGMHWICPIDHTDERSPIIKAAGILFLKLTKDPWVMALSKSSNRKYWFNQNNGESVYTIPTLAVSNFFDTMQNRVMWKWTTDTNLYVPDDDPGSLSTSMPMA</sequence>
<feature type="domain" description="RrmJ-type SAM-dependent 2'-O-MTase" evidence="3">
    <location>
        <begin position="1"/>
        <end position="163"/>
    </location>
</feature>
<accession>A0A8J2NSB4</accession>
<dbReference type="PANTHER" id="PTHR16121:SF0">
    <property type="entry name" value="CAP-SPECIFIC MRNA (NUCLEOSIDE-2'-O-)-METHYLTRANSFERASE 1"/>
    <property type="match status" value="1"/>
</dbReference>
<dbReference type="GO" id="GO:0005634">
    <property type="term" value="C:nucleus"/>
    <property type="evidence" value="ECO:0007669"/>
    <property type="project" value="UniProtKB-SubCell"/>
</dbReference>